<dbReference type="InterPro" id="IPR007973">
    <property type="entry name" value="Pilus_assembly_TraE"/>
</dbReference>
<dbReference type="HOGENOM" id="CLU_121861_0_0_0"/>
<dbReference type="RefSeq" id="WP_013506072.1">
    <property type="nucleotide sequence ID" value="NC_014836.1"/>
</dbReference>
<proteinExistence type="predicted"/>
<dbReference type="OrthoDB" id="5417723at2"/>
<dbReference type="STRING" id="653733.Selin_1457"/>
<dbReference type="Proteomes" id="UP000002572">
    <property type="component" value="Chromosome"/>
</dbReference>
<dbReference type="Pfam" id="PF05309">
    <property type="entry name" value="TraE"/>
    <property type="match status" value="1"/>
</dbReference>
<organism evidence="1 2">
    <name type="scientific">Desulfurispirillum indicum (strain ATCC BAA-1389 / DSM 22839 / S5)</name>
    <dbReference type="NCBI Taxonomy" id="653733"/>
    <lineage>
        <taxon>Bacteria</taxon>
        <taxon>Pseudomonadati</taxon>
        <taxon>Chrysiogenota</taxon>
        <taxon>Chrysiogenia</taxon>
        <taxon>Chrysiogenales</taxon>
        <taxon>Chrysiogenaceae</taxon>
        <taxon>Desulfurispirillum</taxon>
    </lineage>
</organism>
<sequence>MRRYKHLSSTARVVAKNKILLLAIVAIAFLQLLSYSTIREFSQTHRTIIQPTVVDQPYWIEGGSASAEYVQLMGRHALDLLLNYHPRSAAYQFNTLSSLYSPGTFAAAQEYYGELAERISAMGFSSVYYPSKFTITPDTITAEGMRTRWSATGKTDQQETYEITYAIRHGRFEISNIREVKR</sequence>
<evidence type="ECO:0000313" key="1">
    <source>
        <dbReference type="EMBL" id="ADU66191.1"/>
    </source>
</evidence>
<dbReference type="KEGG" id="din:Selin_1457"/>
<dbReference type="AlphaFoldDB" id="E6W6U8"/>
<reference evidence="1 2" key="1">
    <citation type="submission" date="2010-12" db="EMBL/GenBank/DDBJ databases">
        <title>Complete sequence of Desulfurispirillum indicum S5.</title>
        <authorList>
            <consortium name="US DOE Joint Genome Institute"/>
            <person name="Lucas S."/>
            <person name="Copeland A."/>
            <person name="Lapidus A."/>
            <person name="Cheng J.-F."/>
            <person name="Goodwin L."/>
            <person name="Pitluck S."/>
            <person name="Chertkov O."/>
            <person name="Held B."/>
            <person name="Detter J.C."/>
            <person name="Han C."/>
            <person name="Tapia R."/>
            <person name="Land M."/>
            <person name="Hauser L."/>
            <person name="Kyrpides N."/>
            <person name="Ivanova N."/>
            <person name="Mikhailova N."/>
            <person name="Haggblom M."/>
            <person name="Rauschenbach I."/>
            <person name="Bini E."/>
            <person name="Woyke T."/>
        </authorList>
    </citation>
    <scope>NUCLEOTIDE SEQUENCE [LARGE SCALE GENOMIC DNA]</scope>
    <source>
        <strain evidence="2">ATCC BAA-1389 / DSM 22839 / S5</strain>
    </source>
</reference>
<dbReference type="EMBL" id="CP002432">
    <property type="protein sequence ID" value="ADU66191.1"/>
    <property type="molecule type" value="Genomic_DNA"/>
</dbReference>
<protein>
    <recommendedName>
        <fullName evidence="3">Type IV conjugative transfer system protein TraE</fullName>
    </recommendedName>
</protein>
<evidence type="ECO:0000313" key="2">
    <source>
        <dbReference type="Proteomes" id="UP000002572"/>
    </source>
</evidence>
<accession>E6W6U8</accession>
<gene>
    <name evidence="1" type="ordered locus">Selin_1457</name>
</gene>
<keyword evidence="2" id="KW-1185">Reference proteome</keyword>
<name>E6W6U8_DESIS</name>
<evidence type="ECO:0008006" key="3">
    <source>
        <dbReference type="Google" id="ProtNLM"/>
    </source>
</evidence>
<dbReference type="InParanoid" id="E6W6U8"/>